<feature type="chain" id="PRO_5024457628" evidence="7">
    <location>
        <begin position="28"/>
        <end position="249"/>
    </location>
</feature>
<dbReference type="PROSITE" id="PS51007">
    <property type="entry name" value="CYTC"/>
    <property type="match status" value="1"/>
</dbReference>
<dbReference type="GO" id="GO:0009055">
    <property type="term" value="F:electron transfer activity"/>
    <property type="evidence" value="ECO:0007669"/>
    <property type="project" value="InterPro"/>
</dbReference>
<comment type="caution">
    <text evidence="9">The sequence shown here is derived from an EMBL/GenBank/DDBJ whole genome shotgun (WGS) entry which is preliminary data.</text>
</comment>
<dbReference type="Gene3D" id="1.10.760.10">
    <property type="entry name" value="Cytochrome c-like domain"/>
    <property type="match status" value="2"/>
</dbReference>
<sequence length="249" mass="26561">MIKPTVKTSLCAALLLAGLGSGTSTLAAGHGGIGEPAPENWTAATLRETLAAMPAGDAERGKELNQSLFCASCHGNAGVSPSMNWPHLAGQKADYTVKMMLDYQSGLRLEGLRGRLMHHVAVLVSEQEITDLAAFYATLPAPEDAVTPRPEVALAASDLPAEVLVRKGDPRRLITPCASCHGDSGQGGRREAPELAGQNPLYFVRTMHHYHDGVRANDGKKTMRAFAYRLTPTEIDDLAAYYADLPLSN</sequence>
<evidence type="ECO:0000256" key="3">
    <source>
        <dbReference type="ARBA" id="ARBA00022723"/>
    </source>
</evidence>
<organism evidence="9 10">
    <name type="scientific">Thiohalocapsa marina</name>
    <dbReference type="NCBI Taxonomy" id="424902"/>
    <lineage>
        <taxon>Bacteria</taxon>
        <taxon>Pseudomonadati</taxon>
        <taxon>Pseudomonadota</taxon>
        <taxon>Gammaproteobacteria</taxon>
        <taxon>Chromatiales</taxon>
        <taxon>Chromatiaceae</taxon>
        <taxon>Thiohalocapsa</taxon>
    </lineage>
</organism>
<dbReference type="PANTHER" id="PTHR33751">
    <property type="entry name" value="CBB3-TYPE CYTOCHROME C OXIDASE SUBUNIT FIXP"/>
    <property type="match status" value="1"/>
</dbReference>
<dbReference type="GO" id="GO:0046872">
    <property type="term" value="F:metal ion binding"/>
    <property type="evidence" value="ECO:0007669"/>
    <property type="project" value="UniProtKB-KW"/>
</dbReference>
<dbReference type="OrthoDB" id="9796421at2"/>
<evidence type="ECO:0000256" key="7">
    <source>
        <dbReference type="SAM" id="SignalP"/>
    </source>
</evidence>
<dbReference type="InterPro" id="IPR036909">
    <property type="entry name" value="Cyt_c-like_dom_sf"/>
</dbReference>
<evidence type="ECO:0000256" key="1">
    <source>
        <dbReference type="ARBA" id="ARBA00022448"/>
    </source>
</evidence>
<evidence type="ECO:0000259" key="8">
    <source>
        <dbReference type="PROSITE" id="PS51007"/>
    </source>
</evidence>
<evidence type="ECO:0000313" key="9">
    <source>
        <dbReference type="EMBL" id="KAA6186031.1"/>
    </source>
</evidence>
<feature type="domain" description="Cytochrome c" evidence="8">
    <location>
        <begin position="56"/>
        <end position="246"/>
    </location>
</feature>
<feature type="signal peptide" evidence="7">
    <location>
        <begin position="1"/>
        <end position="27"/>
    </location>
</feature>
<keyword evidence="10" id="KW-1185">Reference proteome</keyword>
<evidence type="ECO:0000256" key="5">
    <source>
        <dbReference type="ARBA" id="ARBA00023004"/>
    </source>
</evidence>
<dbReference type="AlphaFoldDB" id="A0A5M8FRE9"/>
<evidence type="ECO:0000256" key="2">
    <source>
        <dbReference type="ARBA" id="ARBA00022617"/>
    </source>
</evidence>
<dbReference type="GO" id="GO:0020037">
    <property type="term" value="F:heme binding"/>
    <property type="evidence" value="ECO:0007669"/>
    <property type="project" value="InterPro"/>
</dbReference>
<evidence type="ECO:0000256" key="4">
    <source>
        <dbReference type="ARBA" id="ARBA00022982"/>
    </source>
</evidence>
<keyword evidence="2 6" id="KW-0349">Heme</keyword>
<keyword evidence="5 6" id="KW-0408">Iron</keyword>
<dbReference type="PANTHER" id="PTHR33751:SF9">
    <property type="entry name" value="CYTOCHROME C4"/>
    <property type="match status" value="1"/>
</dbReference>
<dbReference type="Pfam" id="PF00034">
    <property type="entry name" value="Cytochrom_C"/>
    <property type="match status" value="1"/>
</dbReference>
<keyword evidence="3 6" id="KW-0479">Metal-binding</keyword>
<proteinExistence type="predicted"/>
<dbReference type="RefSeq" id="WP_150091656.1">
    <property type="nucleotide sequence ID" value="NZ_VWXX01000006.1"/>
</dbReference>
<dbReference type="InterPro" id="IPR050597">
    <property type="entry name" value="Cytochrome_c_Oxidase_Subunit"/>
</dbReference>
<protein>
    <submittedName>
        <fullName evidence="9">C-type cytochrome</fullName>
    </submittedName>
</protein>
<gene>
    <name evidence="9" type="ORF">F2Q65_06610</name>
</gene>
<dbReference type="InterPro" id="IPR009056">
    <property type="entry name" value="Cyt_c-like_dom"/>
</dbReference>
<evidence type="ECO:0000313" key="10">
    <source>
        <dbReference type="Proteomes" id="UP000322981"/>
    </source>
</evidence>
<accession>A0A5M8FRE9</accession>
<dbReference type="EMBL" id="VWXX01000006">
    <property type="protein sequence ID" value="KAA6186031.1"/>
    <property type="molecule type" value="Genomic_DNA"/>
</dbReference>
<dbReference type="Proteomes" id="UP000322981">
    <property type="component" value="Unassembled WGS sequence"/>
</dbReference>
<name>A0A5M8FRE9_9GAMM</name>
<evidence type="ECO:0000256" key="6">
    <source>
        <dbReference type="PROSITE-ProRule" id="PRU00433"/>
    </source>
</evidence>
<dbReference type="Pfam" id="PF13442">
    <property type="entry name" value="Cytochrome_CBB3"/>
    <property type="match status" value="1"/>
</dbReference>
<keyword evidence="1" id="KW-0813">Transport</keyword>
<keyword evidence="4" id="KW-0249">Electron transport</keyword>
<keyword evidence="7" id="KW-0732">Signal</keyword>
<dbReference type="SUPFAM" id="SSF46626">
    <property type="entry name" value="Cytochrome c"/>
    <property type="match status" value="2"/>
</dbReference>
<reference evidence="9 10" key="1">
    <citation type="submission" date="2019-09" db="EMBL/GenBank/DDBJ databases">
        <title>Whole-genome sequence of the purple sulfur bacterium Thiohalocapsa marina DSM 19078.</title>
        <authorList>
            <person name="Kyndt J.A."/>
            <person name="Meyer T.E."/>
        </authorList>
    </citation>
    <scope>NUCLEOTIDE SEQUENCE [LARGE SCALE GENOMIC DNA]</scope>
    <source>
        <strain evidence="9 10">DSM 19078</strain>
    </source>
</reference>